<feature type="signal peptide" evidence="1">
    <location>
        <begin position="1"/>
        <end position="30"/>
    </location>
</feature>
<evidence type="ECO:0000313" key="3">
    <source>
        <dbReference type="EMBL" id="VFK11846.1"/>
    </source>
</evidence>
<dbReference type="Pfam" id="PF00629">
    <property type="entry name" value="MAM"/>
    <property type="match status" value="1"/>
</dbReference>
<dbReference type="InterPro" id="IPR013320">
    <property type="entry name" value="ConA-like_dom_sf"/>
</dbReference>
<dbReference type="EMBL" id="CAADFK010000026">
    <property type="protein sequence ID" value="VFK11846.1"/>
    <property type="molecule type" value="Genomic_DNA"/>
</dbReference>
<feature type="chain" id="PRO_5019490529" evidence="1">
    <location>
        <begin position="31"/>
        <end position="646"/>
    </location>
</feature>
<proteinExistence type="predicted"/>
<gene>
    <name evidence="3" type="ORF">BECKLPF1236B_GA0070989_10267</name>
</gene>
<evidence type="ECO:0000256" key="1">
    <source>
        <dbReference type="SAM" id="SignalP"/>
    </source>
</evidence>
<feature type="domain" description="MAM" evidence="2">
    <location>
        <begin position="34"/>
        <end position="197"/>
    </location>
</feature>
<protein>
    <submittedName>
        <fullName evidence="3">MAM domain-containing protein, meprin/A5/mu</fullName>
    </submittedName>
</protein>
<dbReference type="PANTHER" id="PTHR23282:SF101">
    <property type="entry name" value="MAM DOMAIN-CONTAINING PROTEIN"/>
    <property type="match status" value="1"/>
</dbReference>
<reference evidence="3" key="1">
    <citation type="submission" date="2019-02" db="EMBL/GenBank/DDBJ databases">
        <authorList>
            <person name="Gruber-Vodicka R. H."/>
            <person name="Seah K. B. B."/>
        </authorList>
    </citation>
    <scope>NUCLEOTIDE SEQUENCE</scope>
    <source>
        <strain evidence="3">BECK_S313</strain>
    </source>
</reference>
<dbReference type="GO" id="GO:0016020">
    <property type="term" value="C:membrane"/>
    <property type="evidence" value="ECO:0007669"/>
    <property type="project" value="InterPro"/>
</dbReference>
<dbReference type="SUPFAM" id="SSF49899">
    <property type="entry name" value="Concanavalin A-like lectins/glucanases"/>
    <property type="match status" value="1"/>
</dbReference>
<name>A0A450W484_9GAMM</name>
<organism evidence="3">
    <name type="scientific">Candidatus Kentrum sp. LPFa</name>
    <dbReference type="NCBI Taxonomy" id="2126335"/>
    <lineage>
        <taxon>Bacteria</taxon>
        <taxon>Pseudomonadati</taxon>
        <taxon>Pseudomonadota</taxon>
        <taxon>Gammaproteobacteria</taxon>
        <taxon>Candidatus Kentrum</taxon>
    </lineage>
</organism>
<accession>A0A450W484</accession>
<dbReference type="InterPro" id="IPR000998">
    <property type="entry name" value="MAM_dom"/>
</dbReference>
<dbReference type="PANTHER" id="PTHR23282">
    <property type="entry name" value="APICAL ENDOSOMAL GLYCOPROTEIN PRECURSOR"/>
    <property type="match status" value="1"/>
</dbReference>
<dbReference type="Gene3D" id="2.60.120.200">
    <property type="match status" value="1"/>
</dbReference>
<sequence>MKIMRPFHPFSISLAALLGLGLGLTLPAHADVQHKLDFESGLGGWSAIKGTSYFNWARWRGGTHSGHTGPASAHEGSYYLYLEASRNYPARTAYLQSPEFAGDLKSISFYYHMYGAHMGTLTLEGFDGKNWTTLWTTTGETHKRHQAPWTRQEMNLAGRGLKRLRFQGATIDNRKSSQYRGDMAIDYVLVTTGEIPSGDNWRKSESGAGIYYGPGNVGIGDTQPEADLSILGNLSKPLTGYMGITKGSTKVVGVGTQFTRELVVGDSLRIGDEVFIITTILGDTELTIDAPHTAGAPASTAYTDSNLLTVETGAEVKSLVIDKSGNVGIGKAPDAGHKLDVQGAARVDALKLAGKAACEKLQTDANGTVTCGKDADSGGDITGVTAGSGLSGGGSSGTVTLNVDTARIQKRVSGTCPAGQSIRVIDAAGGVTCEADANSGGDITGVTAGDGLAGGGHSGTVSLKVDTAKIQKRVSEPCAVGKSIREIKEDGTRVCNAIPDGDFRLVLKDDFETSAIGWSMTTRTTFNGTKILGGYGVSAGISFHKDFDLSGIPHKEVMVRLVYWAIDSWDYELGYAGAGNSVWSMTYAYTWEGGNLGRGGWGDHFSNVELKTPHTGNSIRVFAGSKLDSAATDESFGIDNVEIWVR</sequence>
<evidence type="ECO:0000259" key="2">
    <source>
        <dbReference type="PROSITE" id="PS50060"/>
    </source>
</evidence>
<dbReference type="SMART" id="SM00137">
    <property type="entry name" value="MAM"/>
    <property type="match status" value="1"/>
</dbReference>
<dbReference type="InterPro" id="IPR051560">
    <property type="entry name" value="MAM_domain-containing"/>
</dbReference>
<keyword evidence="1" id="KW-0732">Signal</keyword>
<dbReference type="CDD" id="cd06263">
    <property type="entry name" value="MAM"/>
    <property type="match status" value="1"/>
</dbReference>
<dbReference type="AlphaFoldDB" id="A0A450W484"/>
<dbReference type="PROSITE" id="PS50060">
    <property type="entry name" value="MAM_2"/>
    <property type="match status" value="1"/>
</dbReference>